<evidence type="ECO:0000313" key="3">
    <source>
        <dbReference type="EMBL" id="KZE47663.1"/>
    </source>
</evidence>
<dbReference type="EMBL" id="LGUE01000001">
    <property type="protein sequence ID" value="KON92438.1"/>
    <property type="molecule type" value="Genomic_DNA"/>
</dbReference>
<reference evidence="4" key="1">
    <citation type="submission" date="2015-07" db="EMBL/GenBank/DDBJ databases">
        <title>Fjat-14235 jcm11544.</title>
        <authorList>
            <person name="Liu B."/>
            <person name="Wang J."/>
            <person name="Zhu Y."/>
            <person name="Liu G."/>
            <person name="Chen Q."/>
            <person name="Chen Z."/>
            <person name="Lan J."/>
            <person name="Che J."/>
            <person name="Ge C."/>
            <person name="Shi H."/>
            <person name="Pan Z."/>
            <person name="Liu X."/>
        </authorList>
    </citation>
    <scope>NUCLEOTIDE SEQUENCE [LARGE SCALE GENOMIC DNA]</scope>
    <source>
        <strain evidence="4">JCM 11544</strain>
    </source>
</reference>
<sequence length="61" mass="6682">MDRFILLMLASILSGFALLRLPLSGTFLEGISPVTDVIGIITVLLFSLFLIYKGLRALLTN</sequence>
<dbReference type="EMBL" id="LQQY01000021">
    <property type="protein sequence ID" value="KZE47663.1"/>
    <property type="molecule type" value="Genomic_DNA"/>
</dbReference>
<dbReference type="AlphaFoldDB" id="A0A0M0GRN4"/>
<keyword evidence="1" id="KW-0472">Membrane</keyword>
<evidence type="ECO:0000313" key="2">
    <source>
        <dbReference type="EMBL" id="KON92438.1"/>
    </source>
</evidence>
<keyword evidence="4" id="KW-1185">Reference proteome</keyword>
<gene>
    <name evidence="2" type="ORF">AF331_08345</name>
    <name evidence="3" type="ORF">AV649_20805</name>
</gene>
<organism evidence="2 4">
    <name type="scientific">Rossellomorea marisflavi</name>
    <dbReference type="NCBI Taxonomy" id="189381"/>
    <lineage>
        <taxon>Bacteria</taxon>
        <taxon>Bacillati</taxon>
        <taxon>Bacillota</taxon>
        <taxon>Bacilli</taxon>
        <taxon>Bacillales</taxon>
        <taxon>Bacillaceae</taxon>
        <taxon>Rossellomorea</taxon>
    </lineage>
</organism>
<keyword evidence="1" id="KW-0812">Transmembrane</keyword>
<evidence type="ECO:0000313" key="5">
    <source>
        <dbReference type="Proteomes" id="UP000076510"/>
    </source>
</evidence>
<dbReference type="OrthoDB" id="2439445at2"/>
<feature type="transmembrane region" description="Helical" evidence="1">
    <location>
        <begin position="34"/>
        <end position="52"/>
    </location>
</feature>
<reference evidence="5" key="3">
    <citation type="submission" date="2016-01" db="EMBL/GenBank/DDBJ databases">
        <title>Whole genome sequencing of Bhargavaea cecembensis T14.</title>
        <authorList>
            <person name="Hong K.W."/>
        </authorList>
    </citation>
    <scope>NUCLEOTIDE SEQUENCE [LARGE SCALE GENOMIC DNA]</scope>
    <source>
        <strain evidence="5">M19</strain>
    </source>
</reference>
<reference evidence="2" key="2">
    <citation type="submission" date="2015-07" db="EMBL/GenBank/DDBJ databases">
        <title>MeaNS - Measles Nucleotide Surveillance Program.</title>
        <authorList>
            <person name="Tran T."/>
            <person name="Druce J."/>
        </authorList>
    </citation>
    <scope>NUCLEOTIDE SEQUENCE</scope>
    <source>
        <strain evidence="2">JCM 11544</strain>
    </source>
</reference>
<accession>A0A0M0GRN4</accession>
<evidence type="ECO:0000256" key="1">
    <source>
        <dbReference type="SAM" id="Phobius"/>
    </source>
</evidence>
<reference evidence="3" key="4">
    <citation type="submission" date="2016-01" db="EMBL/GenBank/DDBJ databases">
        <authorList>
            <person name="McClelland M."/>
            <person name="Jain A."/>
            <person name="Saraogi P."/>
            <person name="Mendelson R."/>
            <person name="Westerman R."/>
            <person name="SanMiguel P."/>
            <person name="Csonka L."/>
        </authorList>
    </citation>
    <scope>NUCLEOTIDE SEQUENCE</scope>
    <source>
        <strain evidence="3">M19</strain>
    </source>
</reference>
<dbReference type="Proteomes" id="UP000037405">
    <property type="component" value="Unassembled WGS sequence"/>
</dbReference>
<protein>
    <submittedName>
        <fullName evidence="2">Uncharacterized protein</fullName>
    </submittedName>
</protein>
<dbReference type="RefSeq" id="WP_053427596.1">
    <property type="nucleotide sequence ID" value="NZ_JAMQJB010000012.1"/>
</dbReference>
<comment type="caution">
    <text evidence="2">The sequence shown here is derived from an EMBL/GenBank/DDBJ whole genome shotgun (WGS) entry which is preliminary data.</text>
</comment>
<keyword evidence="1" id="KW-1133">Transmembrane helix</keyword>
<dbReference type="Proteomes" id="UP000076510">
    <property type="component" value="Unassembled WGS sequence"/>
</dbReference>
<proteinExistence type="predicted"/>
<evidence type="ECO:0000313" key="4">
    <source>
        <dbReference type="Proteomes" id="UP000037405"/>
    </source>
</evidence>
<name>A0A0M0GRN4_9BACI</name>
<dbReference type="PATRIC" id="fig|189381.12.peg.1839"/>